<dbReference type="SUPFAM" id="SSF52151">
    <property type="entry name" value="FabD/lysophospholipase-like"/>
    <property type="match status" value="1"/>
</dbReference>
<dbReference type="InterPro" id="IPR002641">
    <property type="entry name" value="PNPLA_dom"/>
</dbReference>
<keyword evidence="1 4" id="KW-0378">Hydrolase</keyword>
<keyword evidence="7" id="KW-1185">Reference proteome</keyword>
<evidence type="ECO:0000256" key="4">
    <source>
        <dbReference type="PROSITE-ProRule" id="PRU01161"/>
    </source>
</evidence>
<keyword evidence="2 4" id="KW-0442">Lipid degradation</keyword>
<proteinExistence type="predicted"/>
<dbReference type="PANTHER" id="PTHR14226:SF10">
    <property type="entry name" value="TRIACYLGLYCEROL LIPASE 4-RELATED"/>
    <property type="match status" value="1"/>
</dbReference>
<dbReference type="Gene3D" id="3.40.1090.10">
    <property type="entry name" value="Cytosolic phospholipase A2 catalytic domain"/>
    <property type="match status" value="2"/>
</dbReference>
<organism evidence="6 7">
    <name type="scientific">Litoribacillus peritrichatus</name>
    <dbReference type="NCBI Taxonomy" id="718191"/>
    <lineage>
        <taxon>Bacteria</taxon>
        <taxon>Pseudomonadati</taxon>
        <taxon>Pseudomonadota</taxon>
        <taxon>Gammaproteobacteria</taxon>
        <taxon>Oceanospirillales</taxon>
        <taxon>Oceanospirillaceae</taxon>
        <taxon>Litoribacillus</taxon>
    </lineage>
</organism>
<dbReference type="Proteomes" id="UP001501565">
    <property type="component" value="Unassembled WGS sequence"/>
</dbReference>
<accession>A0ABP7MU84</accession>
<dbReference type="Pfam" id="PF01734">
    <property type="entry name" value="Patatin"/>
    <property type="match status" value="1"/>
</dbReference>
<reference evidence="7" key="1">
    <citation type="journal article" date="2019" name="Int. J. Syst. Evol. Microbiol.">
        <title>The Global Catalogue of Microorganisms (GCM) 10K type strain sequencing project: providing services to taxonomists for standard genome sequencing and annotation.</title>
        <authorList>
            <consortium name="The Broad Institute Genomics Platform"/>
            <consortium name="The Broad Institute Genome Sequencing Center for Infectious Disease"/>
            <person name="Wu L."/>
            <person name="Ma J."/>
        </authorList>
    </citation>
    <scope>NUCLEOTIDE SEQUENCE [LARGE SCALE GENOMIC DNA]</scope>
    <source>
        <strain evidence="7">JCM 17551</strain>
    </source>
</reference>
<dbReference type="EMBL" id="BAABBN010000007">
    <property type="protein sequence ID" value="GAA3930312.1"/>
    <property type="molecule type" value="Genomic_DNA"/>
</dbReference>
<feature type="domain" description="PNPLA" evidence="5">
    <location>
        <begin position="145"/>
        <end position="332"/>
    </location>
</feature>
<name>A0ABP7MU84_9GAMM</name>
<dbReference type="InterPro" id="IPR021771">
    <property type="entry name" value="Triacylglycerol_lipase_N"/>
</dbReference>
<dbReference type="InterPro" id="IPR016035">
    <property type="entry name" value="Acyl_Trfase/lysoPLipase"/>
</dbReference>
<dbReference type="PROSITE" id="PS51635">
    <property type="entry name" value="PNPLA"/>
    <property type="match status" value="1"/>
</dbReference>
<sequence length="473" mass="53325">MKKDTLKSLYARLKSANSYPEWLSLAEEIDALNDHLAWQSHIPDDGVYALLDVHVKRINTLIASRQWLKLVDFLRESLYRMVAELNSHRLYSLALTGPKHVVESYLSAVECALDCICETEIKELSVSQKLAVFTQAETNFGRPALMLSGGGTFGIYHVGVVKALLEQGVLPEVISGTSMGSIAAGILAVNDDQALYELFKKPEERHYRPLKRLPWRDMFSAKALLNEAQLNECILANMGNLTFAEAYRKTGREISISVSSNRPGQKPRILNYQTAPDVLISSASRASCSVPGLFPPCKLRAKQANGNIVDYMPSEYWVDGSFASDIPQQRIGRLHNVNYFIVSQANPHVLPFVSHRQKSGLAAVAKDLAVSSLVSQSRTLLKVAQRRLHREPWRSWLDHGSLILGQEYLGDINLHPDFPAQWFLKFMKNPTIDEIHYLLKTGERTTWPYLKMIENQTRISKKLRACVTHLQTQ</sequence>
<dbReference type="RefSeq" id="WP_344799250.1">
    <property type="nucleotide sequence ID" value="NZ_BAABBN010000007.1"/>
</dbReference>
<feature type="active site" description="Nucleophile" evidence="4">
    <location>
        <position position="178"/>
    </location>
</feature>
<dbReference type="Pfam" id="PF11815">
    <property type="entry name" value="DUF3336"/>
    <property type="match status" value="1"/>
</dbReference>
<comment type="caution">
    <text evidence="4">Lacks conserved residue(s) required for the propagation of feature annotation.</text>
</comment>
<evidence type="ECO:0000313" key="7">
    <source>
        <dbReference type="Proteomes" id="UP001501565"/>
    </source>
</evidence>
<dbReference type="InterPro" id="IPR050301">
    <property type="entry name" value="NTE"/>
</dbReference>
<keyword evidence="3 4" id="KW-0443">Lipid metabolism</keyword>
<feature type="short sequence motif" description="GXGXXG" evidence="4">
    <location>
        <begin position="149"/>
        <end position="154"/>
    </location>
</feature>
<evidence type="ECO:0000313" key="6">
    <source>
        <dbReference type="EMBL" id="GAA3930312.1"/>
    </source>
</evidence>
<evidence type="ECO:0000259" key="5">
    <source>
        <dbReference type="PROSITE" id="PS51635"/>
    </source>
</evidence>
<gene>
    <name evidence="6" type="ORF">GCM10022277_28760</name>
</gene>
<feature type="short sequence motif" description="GXSXG" evidence="4">
    <location>
        <begin position="176"/>
        <end position="180"/>
    </location>
</feature>
<evidence type="ECO:0000256" key="2">
    <source>
        <dbReference type="ARBA" id="ARBA00022963"/>
    </source>
</evidence>
<dbReference type="PANTHER" id="PTHR14226">
    <property type="entry name" value="NEUROPATHY TARGET ESTERASE/SWISS CHEESE D.MELANOGASTER"/>
    <property type="match status" value="1"/>
</dbReference>
<protein>
    <submittedName>
        <fullName evidence="6">DUF3336 domain-containing protein</fullName>
    </submittedName>
</protein>
<feature type="active site" description="Proton acceptor" evidence="4">
    <location>
        <position position="319"/>
    </location>
</feature>
<evidence type="ECO:0000256" key="1">
    <source>
        <dbReference type="ARBA" id="ARBA00022801"/>
    </source>
</evidence>
<evidence type="ECO:0000256" key="3">
    <source>
        <dbReference type="ARBA" id="ARBA00023098"/>
    </source>
</evidence>
<comment type="caution">
    <text evidence="6">The sequence shown here is derived from an EMBL/GenBank/DDBJ whole genome shotgun (WGS) entry which is preliminary data.</text>
</comment>